<feature type="domain" description="Dienelactone hydrolase" evidence="1">
    <location>
        <begin position="35"/>
        <end position="227"/>
    </location>
</feature>
<comment type="caution">
    <text evidence="2">The sequence shown here is derived from an EMBL/GenBank/DDBJ whole genome shotgun (WGS) entry which is preliminary data.</text>
</comment>
<organism evidence="2 3">
    <name type="scientific">Micromonospora olivasterospora</name>
    <dbReference type="NCBI Taxonomy" id="1880"/>
    <lineage>
        <taxon>Bacteria</taxon>
        <taxon>Bacillati</taxon>
        <taxon>Actinomycetota</taxon>
        <taxon>Actinomycetes</taxon>
        <taxon>Micromonosporales</taxon>
        <taxon>Micromonosporaceae</taxon>
        <taxon>Micromonospora</taxon>
    </lineage>
</organism>
<keyword evidence="3" id="KW-1185">Reference proteome</keyword>
<dbReference type="Proteomes" id="UP000319825">
    <property type="component" value="Unassembled WGS sequence"/>
</dbReference>
<dbReference type="Gene3D" id="3.40.50.1820">
    <property type="entry name" value="alpha/beta hydrolase"/>
    <property type="match status" value="1"/>
</dbReference>
<evidence type="ECO:0000259" key="1">
    <source>
        <dbReference type="Pfam" id="PF01738"/>
    </source>
</evidence>
<proteinExistence type="predicted"/>
<dbReference type="PANTHER" id="PTHR46623">
    <property type="entry name" value="CARBOXYMETHYLENEBUTENOLIDASE-RELATED"/>
    <property type="match status" value="1"/>
</dbReference>
<dbReference type="InterPro" id="IPR051049">
    <property type="entry name" value="Dienelactone_hydrolase-like"/>
</dbReference>
<dbReference type="PANTHER" id="PTHR46623:SF6">
    <property type="entry name" value="ALPHA_BETA-HYDROLASES SUPERFAMILY PROTEIN"/>
    <property type="match status" value="1"/>
</dbReference>
<dbReference type="EMBL" id="VLKE01000001">
    <property type="protein sequence ID" value="TWH65300.1"/>
    <property type="molecule type" value="Genomic_DNA"/>
</dbReference>
<accession>A0A562I2S4</accession>
<dbReference type="OrthoDB" id="9787933at2"/>
<dbReference type="RefSeq" id="WP_145772654.1">
    <property type="nucleotide sequence ID" value="NZ_BAAATQ010000384.1"/>
</dbReference>
<dbReference type="SUPFAM" id="SSF53474">
    <property type="entry name" value="alpha/beta-Hydrolases"/>
    <property type="match status" value="1"/>
</dbReference>
<dbReference type="Pfam" id="PF01738">
    <property type="entry name" value="DLH"/>
    <property type="match status" value="1"/>
</dbReference>
<gene>
    <name evidence="2" type="ORF">JD77_00236</name>
</gene>
<reference evidence="2 3" key="1">
    <citation type="submission" date="2019-07" db="EMBL/GenBank/DDBJ databases">
        <title>R&amp;d 2014.</title>
        <authorList>
            <person name="Klenk H.-P."/>
        </authorList>
    </citation>
    <scope>NUCLEOTIDE SEQUENCE [LARGE SCALE GENOMIC DNA]</scope>
    <source>
        <strain evidence="2 3">DSM 43868</strain>
    </source>
</reference>
<sequence>MSGTIRIEPTVVSVPVVDGDLTVAAVSLGGVPRGAALLLTDSRGIDTDAVDLMNSLAEHGYESLCVDLAAPRGDRTSPPSDEELVRDVEALIACHGQRGWEPEQIGVVGYELGGRAAMLAAERHTLGAVVSVSPSGIEEPLAETAPALADQMPVLRSPWLGMFGGEDSHISPRTLSILGTQVYERSPAYTEVVRYPALSGAFYREHVDYRGRAASFDSWQRVIEWLNLRVVPRPTPLAEAWERRQSG</sequence>
<dbReference type="GO" id="GO:0016787">
    <property type="term" value="F:hydrolase activity"/>
    <property type="evidence" value="ECO:0007669"/>
    <property type="project" value="UniProtKB-KW"/>
</dbReference>
<dbReference type="AlphaFoldDB" id="A0A562I2S4"/>
<keyword evidence="2" id="KW-0378">Hydrolase</keyword>
<evidence type="ECO:0000313" key="3">
    <source>
        <dbReference type="Proteomes" id="UP000319825"/>
    </source>
</evidence>
<dbReference type="InterPro" id="IPR029058">
    <property type="entry name" value="AB_hydrolase_fold"/>
</dbReference>
<evidence type="ECO:0000313" key="2">
    <source>
        <dbReference type="EMBL" id="TWH65300.1"/>
    </source>
</evidence>
<protein>
    <submittedName>
        <fullName evidence="2">Dienelactone hydrolase</fullName>
    </submittedName>
</protein>
<name>A0A562I2S4_MICOL</name>
<dbReference type="InterPro" id="IPR002925">
    <property type="entry name" value="Dienelactn_hydro"/>
</dbReference>